<organism evidence="1 2">
    <name type="scientific">Pedobacter quisquiliarum</name>
    <dbReference type="NCBI Taxonomy" id="1834438"/>
    <lineage>
        <taxon>Bacteria</taxon>
        <taxon>Pseudomonadati</taxon>
        <taxon>Bacteroidota</taxon>
        <taxon>Sphingobacteriia</taxon>
        <taxon>Sphingobacteriales</taxon>
        <taxon>Sphingobacteriaceae</taxon>
        <taxon>Pedobacter</taxon>
    </lineage>
</organism>
<accession>A0A916TYZ4</accession>
<name>A0A916TYZ4_9SPHI</name>
<gene>
    <name evidence="1" type="ORF">GCM10011387_03720</name>
</gene>
<comment type="caution">
    <text evidence="1">The sequence shown here is derived from an EMBL/GenBank/DDBJ whole genome shotgun (WGS) entry which is preliminary data.</text>
</comment>
<reference evidence="1" key="1">
    <citation type="journal article" date="2014" name="Int. J. Syst. Evol. Microbiol.">
        <title>Complete genome sequence of Corynebacterium casei LMG S-19264T (=DSM 44701T), isolated from a smear-ripened cheese.</title>
        <authorList>
            <consortium name="US DOE Joint Genome Institute (JGI-PGF)"/>
            <person name="Walter F."/>
            <person name="Albersmeier A."/>
            <person name="Kalinowski J."/>
            <person name="Ruckert C."/>
        </authorList>
    </citation>
    <scope>NUCLEOTIDE SEQUENCE</scope>
    <source>
        <strain evidence="1">CGMCC 1.15343</strain>
    </source>
</reference>
<reference evidence="1" key="2">
    <citation type="submission" date="2020-09" db="EMBL/GenBank/DDBJ databases">
        <authorList>
            <person name="Sun Q."/>
            <person name="Zhou Y."/>
        </authorList>
    </citation>
    <scope>NUCLEOTIDE SEQUENCE</scope>
    <source>
        <strain evidence="1">CGMCC 1.15343</strain>
    </source>
</reference>
<evidence type="ECO:0000313" key="1">
    <source>
        <dbReference type="EMBL" id="GGC53435.1"/>
    </source>
</evidence>
<dbReference type="AlphaFoldDB" id="A0A916TYZ4"/>
<evidence type="ECO:0000313" key="2">
    <source>
        <dbReference type="Proteomes" id="UP000651668"/>
    </source>
</evidence>
<dbReference type="Pfam" id="PF18849">
    <property type="entry name" value="baeRF_family7"/>
    <property type="match status" value="1"/>
</dbReference>
<protein>
    <submittedName>
        <fullName evidence="1">Uncharacterized protein</fullName>
    </submittedName>
</protein>
<sequence length="387" mass="43032">MGVLSKEDITEITGFESDICVSLYMPAHSSGVEVNEKHDALLLKNNLQQAKRILTEKGKSQAAVDSILKEASALVDNREFWNTQSQGLALFLAEGLCKVIKTPMPLKEELFINSSFNILPLLPLMTDDAYFFLLMLSKKDAKIFRGDAYGLELLEVEGLPNGMDDVIHFEEKDAQQTMRRAGAGAGRGAISGANYHGHGPGLADETEWVTQYLKEVNQTLWTELLSQESAPLILAGTEQIVGLYRQISKYNVVEENLTGNFDHEDKNSVYQKVKEIAAPFFKQQARKALKTYYDNSTTELTSSIPEDVIPASFYSQISDLFIVKDAHIWGTFDEASNALVIHEERQEGDTCLLNKAAIKTLKNGGAVHVLEQDKMPADSKIAAFMRF</sequence>
<dbReference type="RefSeq" id="WP_188625120.1">
    <property type="nucleotide sequence ID" value="NZ_BMIL01000001.1"/>
</dbReference>
<dbReference type="EMBL" id="BMIL01000001">
    <property type="protein sequence ID" value="GGC53435.1"/>
    <property type="molecule type" value="Genomic_DNA"/>
</dbReference>
<keyword evidence="2" id="KW-1185">Reference proteome</keyword>
<dbReference type="InterPro" id="IPR040837">
    <property type="entry name" value="Bact_RF_family7"/>
</dbReference>
<dbReference type="Proteomes" id="UP000651668">
    <property type="component" value="Unassembled WGS sequence"/>
</dbReference>
<proteinExistence type="predicted"/>